<reference evidence="2 3" key="1">
    <citation type="submission" date="2019-02" db="EMBL/GenBank/DDBJ databases">
        <title>Draft genome sequences of novel Actinobacteria.</title>
        <authorList>
            <person name="Sahin N."/>
            <person name="Ay H."/>
            <person name="Saygin H."/>
        </authorList>
    </citation>
    <scope>NUCLEOTIDE SEQUENCE [LARGE SCALE GENOMIC DNA]</scope>
    <source>
        <strain evidence="2 3">16K104</strain>
    </source>
</reference>
<keyword evidence="1" id="KW-0732">Signal</keyword>
<dbReference type="EMBL" id="SMKR01000062">
    <property type="protein sequence ID" value="TDD24655.1"/>
    <property type="molecule type" value="Genomic_DNA"/>
</dbReference>
<comment type="caution">
    <text evidence="2">The sequence shown here is derived from an EMBL/GenBank/DDBJ whole genome shotgun (WGS) entry which is preliminary data.</text>
</comment>
<evidence type="ECO:0008006" key="4">
    <source>
        <dbReference type="Google" id="ProtNLM"/>
    </source>
</evidence>
<evidence type="ECO:0000313" key="2">
    <source>
        <dbReference type="EMBL" id="TDD24655.1"/>
    </source>
</evidence>
<name>A0A4R4X394_9ACTN</name>
<evidence type="ECO:0000256" key="1">
    <source>
        <dbReference type="SAM" id="SignalP"/>
    </source>
</evidence>
<feature type="chain" id="PRO_5020718061" description="Lipoprotein" evidence="1">
    <location>
        <begin position="40"/>
        <end position="233"/>
    </location>
</feature>
<dbReference type="RefSeq" id="WP_132320825.1">
    <property type="nucleotide sequence ID" value="NZ_SMKR01000062.1"/>
</dbReference>
<proteinExistence type="predicted"/>
<organism evidence="2 3">
    <name type="scientific">Kribbella turkmenica</name>
    <dbReference type="NCBI Taxonomy" id="2530375"/>
    <lineage>
        <taxon>Bacteria</taxon>
        <taxon>Bacillati</taxon>
        <taxon>Actinomycetota</taxon>
        <taxon>Actinomycetes</taxon>
        <taxon>Propionibacteriales</taxon>
        <taxon>Kribbellaceae</taxon>
        <taxon>Kribbella</taxon>
    </lineage>
</organism>
<protein>
    <recommendedName>
        <fullName evidence="4">Lipoprotein</fullName>
    </recommendedName>
</protein>
<evidence type="ECO:0000313" key="3">
    <source>
        <dbReference type="Proteomes" id="UP000295172"/>
    </source>
</evidence>
<feature type="signal peptide" evidence="1">
    <location>
        <begin position="1"/>
        <end position="39"/>
    </location>
</feature>
<sequence length="233" mass="25390">MRIRSHRQETRRRTRTAKLGLAASALVIALFATGCGGTAAPDESGQHSRVDTTVMRQIDHDYVPAESPEALVKTDRHDVIAAGEVETILQGDEIPMQAGDEQGEQFVLLKVRVTEAFRVRSANQITDGYAYVALWQGPRYNDPQGTPEFSLADWNRAIPAKTPVLLFLAATDEGMRSGLHGVPANAIPLAADVQGVIFEDGGRLLGGLEELEGQWTGIGSMKELTDRVRKQTK</sequence>
<accession>A0A4R4X394</accession>
<dbReference type="OrthoDB" id="3522933at2"/>
<gene>
    <name evidence="2" type="ORF">E1218_16010</name>
</gene>
<dbReference type="PROSITE" id="PS51257">
    <property type="entry name" value="PROKAR_LIPOPROTEIN"/>
    <property type="match status" value="1"/>
</dbReference>
<keyword evidence="3" id="KW-1185">Reference proteome</keyword>
<dbReference type="Proteomes" id="UP000295172">
    <property type="component" value="Unassembled WGS sequence"/>
</dbReference>
<dbReference type="AlphaFoldDB" id="A0A4R4X394"/>